<dbReference type="PANTHER" id="PTHR11412">
    <property type="entry name" value="MACROGLOBULIN / COMPLEMENT"/>
    <property type="match status" value="1"/>
</dbReference>
<protein>
    <recommendedName>
        <fullName evidence="4">Macroglobulin domain-containing protein</fullName>
    </recommendedName>
</protein>
<dbReference type="PANTHER" id="PTHR11412:SF136">
    <property type="entry name" value="CD109 ANTIGEN"/>
    <property type="match status" value="1"/>
</dbReference>
<dbReference type="STRING" id="394096.DB31_3345"/>
<keyword evidence="1" id="KW-0732">Signal</keyword>
<sequence length="1045" mass="111768">MNVRSRRRLIAGGICAVLAGVSLAVLSSQRCLSAWIFQGVKVRQCPDGRFRQTVGLQVDGLARERSGSVRAWALAHGVGKSYSQELLARMKPSKAELVLLDAAGQETPLKPEKDWKREDNGDLWAELKLPALPDGDYRLRARITTRLGTDTVETALPLYAPARVHVLTDRPLYEPGHRVQFRAVALRAKGLSPLDGRPGTWTVVDPNGDVVVEERSPAGPWGVVSGAFPLDRGAPTGTWTVRWLSGGTSGEASFRVEPFTLPRFRVEASSPQAFWRAGDAPVVEGQVLYSSGAPVAGAKVSLEWNHFGGWPPPTEWFDGGGLPVAAKADAAGRFRVTLPRVPQDLRGQVTLSASVAATDPAGDTVRGGVSLLLSEDALAVSAVTELESGLVENYSNRVFIRATTADGQALPGAELTVKRAWDPKDPGVKTVADEDGVASLQLDPGVAVNVVVPAMPVRRKPLPNPVELMGSSDLLSRDEEAGLGDQVALEKWLPAFFPCARFIVPDSADTDQQLSVRVSSSGAVVDVVGEQGRLSACLADAARTRTLPPGRERMLNLTLQLVDPQLPTLGVEMKAANDGPVDSRLYAALEEAARDARPCLPAKLSEASDVPATLRWRLRAGQKDVEVGWVPVEKQEGVPMLSSTVLSCLQARFSRLSLRDSSDEEVEASDEERAGGTKAQQDQMGVALLTAEPAEGDGGEARAQDTTRLGFELMVSAQVEGKDAGSTKLFLPPTRLPTQRLRATPALARAGEEVRVELLRGPGFSGSLPEKLWLSAGGERLESQVDSKSRVATFRLPEQFEGWAQVDWGTAVARIYVAPRAQLSVEVAPEKPSYAPGEVARLLLRTRVDGKDGPAAVGLFGVDEGLAQLASLPGPGVLGSLRPAPTLVSSAFGVLDGQALAMGRIRGANAVAATLLRVSSAPTVEESDPSLSLTAQAAFEPEAELTEPFYRVLAELTSQVRVWEEKAPEGETLSPEGMAKLWEQALAACEKRGEPVTDAYGRRLKLSRLPPELLALTDPRMVVVGGTRLSEDVENWGQWVAREAP</sequence>
<reference evidence="5 6" key="1">
    <citation type="submission" date="2014-04" db="EMBL/GenBank/DDBJ databases">
        <title>Genome assembly of Hyalangium minutum DSM 14724.</title>
        <authorList>
            <person name="Sharma G."/>
            <person name="Subramanian S."/>
        </authorList>
    </citation>
    <scope>NUCLEOTIDE SEQUENCE [LARGE SCALE GENOMIC DNA]</scope>
    <source>
        <strain evidence="5 6">DSM 14724</strain>
    </source>
</reference>
<evidence type="ECO:0000313" key="6">
    <source>
        <dbReference type="Proteomes" id="UP000028725"/>
    </source>
</evidence>
<dbReference type="GO" id="GO:0004866">
    <property type="term" value="F:endopeptidase inhibitor activity"/>
    <property type="evidence" value="ECO:0007669"/>
    <property type="project" value="InterPro"/>
</dbReference>
<dbReference type="EMBL" id="JMCB01000002">
    <property type="protein sequence ID" value="KFE71215.1"/>
    <property type="molecule type" value="Genomic_DNA"/>
</dbReference>
<dbReference type="AlphaFoldDB" id="A0A085WU52"/>
<dbReference type="Pfam" id="PF01835">
    <property type="entry name" value="MG2"/>
    <property type="match status" value="1"/>
</dbReference>
<evidence type="ECO:0000256" key="3">
    <source>
        <dbReference type="SAM" id="MobiDB-lite"/>
    </source>
</evidence>
<evidence type="ECO:0000313" key="5">
    <source>
        <dbReference type="EMBL" id="KFE71215.1"/>
    </source>
</evidence>
<dbReference type="RefSeq" id="WP_044182896.1">
    <property type="nucleotide sequence ID" value="NZ_JMCB01000002.1"/>
</dbReference>
<dbReference type="Gene3D" id="2.60.40.1930">
    <property type="match status" value="1"/>
</dbReference>
<organism evidence="5 6">
    <name type="scientific">Hyalangium minutum</name>
    <dbReference type="NCBI Taxonomy" id="394096"/>
    <lineage>
        <taxon>Bacteria</taxon>
        <taxon>Pseudomonadati</taxon>
        <taxon>Myxococcota</taxon>
        <taxon>Myxococcia</taxon>
        <taxon>Myxococcales</taxon>
        <taxon>Cystobacterineae</taxon>
        <taxon>Archangiaceae</taxon>
        <taxon>Hyalangium</taxon>
    </lineage>
</organism>
<dbReference type="Proteomes" id="UP000028725">
    <property type="component" value="Unassembled WGS sequence"/>
</dbReference>
<evidence type="ECO:0000259" key="4">
    <source>
        <dbReference type="Pfam" id="PF01835"/>
    </source>
</evidence>
<feature type="domain" description="Macroglobulin" evidence="4">
    <location>
        <begin position="163"/>
        <end position="256"/>
    </location>
</feature>
<accession>A0A085WU52</accession>
<comment type="caution">
    <text evidence="5">The sequence shown here is derived from an EMBL/GenBank/DDBJ whole genome shotgun (WGS) entry which is preliminary data.</text>
</comment>
<keyword evidence="6" id="KW-1185">Reference proteome</keyword>
<dbReference type="InterPro" id="IPR050473">
    <property type="entry name" value="A2M/Complement_sys"/>
</dbReference>
<feature type="region of interest" description="Disordered" evidence="3">
    <location>
        <begin position="659"/>
        <end position="682"/>
    </location>
</feature>
<dbReference type="InterPro" id="IPR002890">
    <property type="entry name" value="MG2"/>
</dbReference>
<dbReference type="OrthoDB" id="5477752at2"/>
<keyword evidence="2" id="KW-0882">Thioester bond</keyword>
<proteinExistence type="predicted"/>
<evidence type="ECO:0000256" key="1">
    <source>
        <dbReference type="ARBA" id="ARBA00022729"/>
    </source>
</evidence>
<evidence type="ECO:0000256" key="2">
    <source>
        <dbReference type="ARBA" id="ARBA00022966"/>
    </source>
</evidence>
<name>A0A085WU52_9BACT</name>
<dbReference type="PATRIC" id="fig|394096.3.peg.995"/>
<gene>
    <name evidence="5" type="ORF">DB31_3345</name>
</gene>